<gene>
    <name evidence="2" type="ORF">FMUND_2239</name>
</gene>
<name>A0A8H5Z264_9HYPO</name>
<protein>
    <submittedName>
        <fullName evidence="2">Uncharacterized protein</fullName>
    </submittedName>
</protein>
<reference evidence="2 3" key="1">
    <citation type="submission" date="2020-05" db="EMBL/GenBank/DDBJ databases">
        <title>Identification and distribution of gene clusters putatively required for synthesis of sphingolipid metabolism inhibitors in phylogenetically diverse species of the filamentous fungus Fusarium.</title>
        <authorList>
            <person name="Kim H.-S."/>
            <person name="Busman M."/>
            <person name="Brown D.W."/>
            <person name="Divon H."/>
            <person name="Uhlig S."/>
            <person name="Proctor R.H."/>
        </authorList>
    </citation>
    <scope>NUCLEOTIDE SEQUENCE [LARGE SCALE GENOMIC DNA]</scope>
    <source>
        <strain evidence="2 3">NRRL 66235</strain>
    </source>
</reference>
<keyword evidence="3" id="KW-1185">Reference proteome</keyword>
<feature type="region of interest" description="Disordered" evidence="1">
    <location>
        <begin position="1"/>
        <end position="33"/>
    </location>
</feature>
<evidence type="ECO:0000313" key="2">
    <source>
        <dbReference type="EMBL" id="KAF5722883.1"/>
    </source>
</evidence>
<dbReference type="Proteomes" id="UP000544331">
    <property type="component" value="Unassembled WGS sequence"/>
</dbReference>
<dbReference type="EMBL" id="JAAOAN010000079">
    <property type="protein sequence ID" value="KAF5722883.1"/>
    <property type="molecule type" value="Genomic_DNA"/>
</dbReference>
<dbReference type="OrthoDB" id="5008623at2759"/>
<sequence>MAATRSQKRKAEDAELQDLAPTSTGRPTKIDLVKGARDGKRLKVARDEDDQLTVPAPPATVYRHSKLKKLIIRNKSSKNQSMYPIVIPVVFRGVQAREPEEKPVAFTFRCEFRPKCPDTKQCALPAFTAQQPAPGAVQKKTIAPTLVKAG</sequence>
<proteinExistence type="predicted"/>
<accession>A0A8H5Z264</accession>
<evidence type="ECO:0000256" key="1">
    <source>
        <dbReference type="SAM" id="MobiDB-lite"/>
    </source>
</evidence>
<dbReference type="AlphaFoldDB" id="A0A8H5Z264"/>
<organism evidence="2 3">
    <name type="scientific">Fusarium mundagurra</name>
    <dbReference type="NCBI Taxonomy" id="1567541"/>
    <lineage>
        <taxon>Eukaryota</taxon>
        <taxon>Fungi</taxon>
        <taxon>Dikarya</taxon>
        <taxon>Ascomycota</taxon>
        <taxon>Pezizomycotina</taxon>
        <taxon>Sordariomycetes</taxon>
        <taxon>Hypocreomycetidae</taxon>
        <taxon>Hypocreales</taxon>
        <taxon>Nectriaceae</taxon>
        <taxon>Fusarium</taxon>
        <taxon>Fusarium fujikuroi species complex</taxon>
    </lineage>
</organism>
<evidence type="ECO:0000313" key="3">
    <source>
        <dbReference type="Proteomes" id="UP000544331"/>
    </source>
</evidence>
<comment type="caution">
    <text evidence="2">The sequence shown here is derived from an EMBL/GenBank/DDBJ whole genome shotgun (WGS) entry which is preliminary data.</text>
</comment>